<dbReference type="EMBL" id="CM007389">
    <property type="protein sequence ID" value="ONK58188.1"/>
    <property type="molecule type" value="Genomic_DNA"/>
</dbReference>
<gene>
    <name evidence="2" type="ORF">A4U43_C09F9240</name>
</gene>
<sequence>MVEIKNTTKSTAQIECVKTRYFLNWSSPSSSSQALVVIFVSGFQTLVVIVVVFVSGFQTLVVVVVSGPCRPRLRLRPSSSSSSQILIVLVLVFFGRYT</sequence>
<evidence type="ECO:0000313" key="2">
    <source>
        <dbReference type="EMBL" id="ONK58188.1"/>
    </source>
</evidence>
<keyword evidence="1" id="KW-0472">Membrane</keyword>
<dbReference type="AlphaFoldDB" id="A0A5P1E6L0"/>
<proteinExistence type="predicted"/>
<keyword evidence="3" id="KW-1185">Reference proteome</keyword>
<evidence type="ECO:0000313" key="3">
    <source>
        <dbReference type="Proteomes" id="UP000243459"/>
    </source>
</evidence>
<evidence type="ECO:0000256" key="1">
    <source>
        <dbReference type="SAM" id="Phobius"/>
    </source>
</evidence>
<reference evidence="3" key="1">
    <citation type="journal article" date="2017" name="Nat. Commun.">
        <title>The asparagus genome sheds light on the origin and evolution of a young Y chromosome.</title>
        <authorList>
            <person name="Harkess A."/>
            <person name="Zhou J."/>
            <person name="Xu C."/>
            <person name="Bowers J.E."/>
            <person name="Van der Hulst R."/>
            <person name="Ayyampalayam S."/>
            <person name="Mercati F."/>
            <person name="Riccardi P."/>
            <person name="McKain M.R."/>
            <person name="Kakrana A."/>
            <person name="Tang H."/>
            <person name="Ray J."/>
            <person name="Groenendijk J."/>
            <person name="Arikit S."/>
            <person name="Mathioni S.M."/>
            <person name="Nakano M."/>
            <person name="Shan H."/>
            <person name="Telgmann-Rauber A."/>
            <person name="Kanno A."/>
            <person name="Yue Z."/>
            <person name="Chen H."/>
            <person name="Li W."/>
            <person name="Chen Y."/>
            <person name="Xu X."/>
            <person name="Zhang Y."/>
            <person name="Luo S."/>
            <person name="Chen H."/>
            <person name="Gao J."/>
            <person name="Mao Z."/>
            <person name="Pires J.C."/>
            <person name="Luo M."/>
            <person name="Kudrna D."/>
            <person name="Wing R.A."/>
            <person name="Meyers B.C."/>
            <person name="Yi K."/>
            <person name="Kong H."/>
            <person name="Lavrijsen P."/>
            <person name="Sunseri F."/>
            <person name="Falavigna A."/>
            <person name="Ye Y."/>
            <person name="Leebens-Mack J.H."/>
            <person name="Chen G."/>
        </authorList>
    </citation>
    <scope>NUCLEOTIDE SEQUENCE [LARGE SCALE GENOMIC DNA]</scope>
    <source>
        <strain evidence="3">cv. DH0086</strain>
    </source>
</reference>
<organism evidence="2 3">
    <name type="scientific">Asparagus officinalis</name>
    <name type="common">Garden asparagus</name>
    <dbReference type="NCBI Taxonomy" id="4686"/>
    <lineage>
        <taxon>Eukaryota</taxon>
        <taxon>Viridiplantae</taxon>
        <taxon>Streptophyta</taxon>
        <taxon>Embryophyta</taxon>
        <taxon>Tracheophyta</taxon>
        <taxon>Spermatophyta</taxon>
        <taxon>Magnoliopsida</taxon>
        <taxon>Liliopsida</taxon>
        <taxon>Asparagales</taxon>
        <taxon>Asparagaceae</taxon>
        <taxon>Asparagoideae</taxon>
        <taxon>Asparagus</taxon>
    </lineage>
</organism>
<evidence type="ECO:0008006" key="4">
    <source>
        <dbReference type="Google" id="ProtNLM"/>
    </source>
</evidence>
<feature type="transmembrane region" description="Helical" evidence="1">
    <location>
        <begin position="34"/>
        <end position="67"/>
    </location>
</feature>
<protein>
    <recommendedName>
        <fullName evidence="4">Transmembrane protein</fullName>
    </recommendedName>
</protein>
<accession>A0A5P1E6L0</accession>
<keyword evidence="1" id="KW-1133">Transmembrane helix</keyword>
<dbReference type="Gramene" id="ONK58188">
    <property type="protein sequence ID" value="ONK58188"/>
    <property type="gene ID" value="A4U43_C09F9240"/>
</dbReference>
<keyword evidence="1" id="KW-0812">Transmembrane</keyword>
<dbReference type="Proteomes" id="UP000243459">
    <property type="component" value="Chromosome 9"/>
</dbReference>
<name>A0A5P1E6L0_ASPOF</name>
<feature type="non-terminal residue" evidence="2">
    <location>
        <position position="98"/>
    </location>
</feature>